<comment type="caution">
    <text evidence="1">The sequence shown here is derived from an EMBL/GenBank/DDBJ whole genome shotgun (WGS) entry which is preliminary data.</text>
</comment>
<proteinExistence type="predicted"/>
<protein>
    <submittedName>
        <fullName evidence="1">Uncharacterized protein</fullName>
    </submittedName>
</protein>
<dbReference type="AlphaFoldDB" id="A0A8X6KAN2"/>
<gene>
    <name evidence="1" type="ORF">NPIL_545781</name>
</gene>
<name>A0A8X6KAN2_NEPPI</name>
<sequence>MCLILDLLAPLSADSRRVLYLGPLIGETYPVARRFNHPPPDSSVGFASTSRVCIKLNDARAGRRKKKKE</sequence>
<dbReference type="EMBL" id="BMAW01088639">
    <property type="protein sequence ID" value="GFS35719.1"/>
    <property type="molecule type" value="Genomic_DNA"/>
</dbReference>
<organism evidence="1 2">
    <name type="scientific">Nephila pilipes</name>
    <name type="common">Giant wood spider</name>
    <name type="synonym">Nephila maculata</name>
    <dbReference type="NCBI Taxonomy" id="299642"/>
    <lineage>
        <taxon>Eukaryota</taxon>
        <taxon>Metazoa</taxon>
        <taxon>Ecdysozoa</taxon>
        <taxon>Arthropoda</taxon>
        <taxon>Chelicerata</taxon>
        <taxon>Arachnida</taxon>
        <taxon>Araneae</taxon>
        <taxon>Araneomorphae</taxon>
        <taxon>Entelegynae</taxon>
        <taxon>Araneoidea</taxon>
        <taxon>Nephilidae</taxon>
        <taxon>Nephila</taxon>
    </lineage>
</organism>
<accession>A0A8X6KAN2</accession>
<dbReference type="Proteomes" id="UP000887013">
    <property type="component" value="Unassembled WGS sequence"/>
</dbReference>
<keyword evidence="2" id="KW-1185">Reference proteome</keyword>
<evidence type="ECO:0000313" key="2">
    <source>
        <dbReference type="Proteomes" id="UP000887013"/>
    </source>
</evidence>
<reference evidence="1" key="1">
    <citation type="submission" date="2020-08" db="EMBL/GenBank/DDBJ databases">
        <title>Multicomponent nature underlies the extraordinary mechanical properties of spider dragline silk.</title>
        <authorList>
            <person name="Kono N."/>
            <person name="Nakamura H."/>
            <person name="Mori M."/>
            <person name="Yoshida Y."/>
            <person name="Ohtoshi R."/>
            <person name="Malay A.D."/>
            <person name="Moran D.A.P."/>
            <person name="Tomita M."/>
            <person name="Numata K."/>
            <person name="Arakawa K."/>
        </authorList>
    </citation>
    <scope>NUCLEOTIDE SEQUENCE</scope>
</reference>
<dbReference type="OrthoDB" id="10495607at2759"/>
<evidence type="ECO:0000313" key="1">
    <source>
        <dbReference type="EMBL" id="GFS35719.1"/>
    </source>
</evidence>